<dbReference type="PATRIC" id="fig|280871.6.peg.2064"/>
<dbReference type="EMBL" id="JXST01000011">
    <property type="protein sequence ID" value="KIU17102.1"/>
    <property type="molecule type" value="Genomic_DNA"/>
</dbReference>
<name>A0A0D1LF82_9MYCO</name>
<dbReference type="OrthoDB" id="3579012at2"/>
<evidence type="ECO:0000313" key="2">
    <source>
        <dbReference type="Proteomes" id="UP000032221"/>
    </source>
</evidence>
<dbReference type="AlphaFoldDB" id="A0A0D1LF82"/>
<dbReference type="RefSeq" id="WP_043985525.1">
    <property type="nucleotide sequence ID" value="NZ_JXST01000011.1"/>
</dbReference>
<reference evidence="1 2" key="1">
    <citation type="submission" date="2015-01" db="EMBL/GenBank/DDBJ databases">
        <title>Genome sequence of Mycobacterium llatzerense and Mycobacterium immunogenum recovered from brain abscess.</title>
        <authorList>
            <person name="Greninger A.L."/>
            <person name="Langelier C."/>
            <person name="Cunningham G."/>
            <person name="Chiu C.Y."/>
            <person name="Miller S."/>
        </authorList>
    </citation>
    <scope>NUCLEOTIDE SEQUENCE [LARGE SCALE GENOMIC DNA]</scope>
    <source>
        <strain evidence="1 2">CLUC14</strain>
    </source>
</reference>
<proteinExistence type="predicted"/>
<comment type="caution">
    <text evidence="1">The sequence shown here is derived from an EMBL/GenBank/DDBJ whole genome shotgun (WGS) entry which is preliminary data.</text>
</comment>
<dbReference type="Proteomes" id="UP000032221">
    <property type="component" value="Unassembled WGS sequence"/>
</dbReference>
<evidence type="ECO:0008006" key="3">
    <source>
        <dbReference type="Google" id="ProtNLM"/>
    </source>
</evidence>
<accession>A0A0D1LF82</accession>
<evidence type="ECO:0000313" key="1">
    <source>
        <dbReference type="EMBL" id="KIU17102.1"/>
    </source>
</evidence>
<gene>
    <name evidence="1" type="ORF">TL10_09975</name>
</gene>
<organism evidence="1 2">
    <name type="scientific">Mycolicibacterium llatzerense</name>
    <dbReference type="NCBI Taxonomy" id="280871"/>
    <lineage>
        <taxon>Bacteria</taxon>
        <taxon>Bacillati</taxon>
        <taxon>Actinomycetota</taxon>
        <taxon>Actinomycetes</taxon>
        <taxon>Mycobacteriales</taxon>
        <taxon>Mycobacteriaceae</taxon>
        <taxon>Mycolicibacterium</taxon>
    </lineage>
</organism>
<protein>
    <recommendedName>
        <fullName evidence="3">DUF2993 domain-containing protein</fullName>
    </recommendedName>
</protein>
<keyword evidence="2" id="KW-1185">Reference proteome</keyword>
<sequence>MANSGPFPSWDSLPNWDAFKPLDALSSFLSSTAGSALTSGPAGAYKSLFDTLRKQVVGRQMTVKLKSGEMTLTVTAIDAYLDMRSLSVGQLGDVSISASEIVWNGWQFDKTTAVLHNVHIKPSNTPVLVAAPLDLTIEISTTALDKMIDKASSLLGRAAPGLLGQIDTDGVAQIRWARMPDIGHLEVDATIDGSTLLIKPKMVALRKARWHLPNRLPAYRIQLPKLPRELTPTSVSFSPETLQLTGRMPQWRVEVPRRRIEEAISQLNQVGKSLNLSRLGRAL</sequence>